<dbReference type="Pfam" id="PF04410">
    <property type="entry name" value="Gar1"/>
    <property type="match status" value="1"/>
</dbReference>
<evidence type="ECO:0000313" key="10">
    <source>
        <dbReference type="EMBL" id="MBY82907.1"/>
    </source>
</evidence>
<evidence type="ECO:0000256" key="3">
    <source>
        <dbReference type="ARBA" id="ARBA00021438"/>
    </source>
</evidence>
<keyword evidence="6" id="KW-0597">Phosphoprotein</keyword>
<dbReference type="Proteomes" id="UP000694846">
    <property type="component" value="Unplaced"/>
</dbReference>
<feature type="compositionally biased region" description="Acidic residues" evidence="9">
    <location>
        <begin position="1"/>
        <end position="13"/>
    </location>
</feature>
<feature type="region of interest" description="Disordered" evidence="9">
    <location>
        <begin position="479"/>
        <end position="518"/>
    </location>
</feature>
<dbReference type="InterPro" id="IPR009000">
    <property type="entry name" value="Transl_B-barrel_sf"/>
</dbReference>
<evidence type="ECO:0000256" key="9">
    <source>
        <dbReference type="SAM" id="MobiDB-lite"/>
    </source>
</evidence>
<dbReference type="GO" id="GO:0005634">
    <property type="term" value="C:nucleus"/>
    <property type="evidence" value="ECO:0007669"/>
    <property type="project" value="UniProtKB-SubCell"/>
</dbReference>
<reference evidence="10" key="1">
    <citation type="submission" date="2018-04" db="EMBL/GenBank/DDBJ databases">
        <title>Transcriptome assembly of Sipha flava.</title>
        <authorList>
            <person name="Scully E.D."/>
            <person name="Geib S.M."/>
            <person name="Palmer N.A."/>
            <person name="Koch K."/>
            <person name="Bradshaw J."/>
            <person name="Heng-Moss T."/>
            <person name="Sarath G."/>
        </authorList>
    </citation>
    <scope>NUCLEOTIDE SEQUENCE</scope>
</reference>
<dbReference type="GO" id="GO:0003723">
    <property type="term" value="F:RNA binding"/>
    <property type="evidence" value="ECO:0007669"/>
    <property type="project" value="UniProtKB-KW"/>
</dbReference>
<dbReference type="GO" id="GO:0000493">
    <property type="term" value="P:box H/ACA snoRNP assembly"/>
    <property type="evidence" value="ECO:0007669"/>
    <property type="project" value="InterPro"/>
</dbReference>
<feature type="region of interest" description="Disordered" evidence="9">
    <location>
        <begin position="34"/>
        <end position="118"/>
    </location>
</feature>
<gene>
    <name evidence="12" type="primary">LOC112685239</name>
    <name evidence="10" type="ORF">g.25643</name>
</gene>
<dbReference type="EMBL" id="GGMS01013704">
    <property type="protein sequence ID" value="MBY82907.1"/>
    <property type="molecule type" value="Transcribed_RNA"/>
</dbReference>
<dbReference type="InterPro" id="IPR038664">
    <property type="entry name" value="Gar1/Naf1_Cbf5-bd_sf"/>
</dbReference>
<evidence type="ECO:0000313" key="11">
    <source>
        <dbReference type="Proteomes" id="UP000694846"/>
    </source>
</evidence>
<evidence type="ECO:0000256" key="6">
    <source>
        <dbReference type="ARBA" id="ARBA00022553"/>
    </source>
</evidence>
<keyword evidence="10 12" id="KW-0687">Ribonucleoprotein</keyword>
<feature type="region of interest" description="Disordered" evidence="9">
    <location>
        <begin position="360"/>
        <end position="443"/>
    </location>
</feature>
<dbReference type="GO" id="GO:0043489">
    <property type="term" value="P:RNA stabilization"/>
    <property type="evidence" value="ECO:0007669"/>
    <property type="project" value="UniProtKB-ARBA"/>
</dbReference>
<accession>A0A2S2QYR4</accession>
<feature type="compositionally biased region" description="Low complexity" evidence="9">
    <location>
        <begin position="188"/>
        <end position="197"/>
    </location>
</feature>
<dbReference type="Gene3D" id="2.40.10.230">
    <property type="entry name" value="Probable tRNA pseudouridine synthase domain"/>
    <property type="match status" value="1"/>
</dbReference>
<evidence type="ECO:0000256" key="5">
    <source>
        <dbReference type="ARBA" id="ARBA00022552"/>
    </source>
</evidence>
<protein>
    <recommendedName>
        <fullName evidence="3">H/ACA ribonucleoprotein complex non-core subunit NAF1</fullName>
    </recommendedName>
</protein>
<feature type="compositionally biased region" description="Basic residues" evidence="9">
    <location>
        <begin position="364"/>
        <end position="373"/>
    </location>
</feature>
<dbReference type="PANTHER" id="PTHR31633:SF1">
    <property type="entry name" value="H_ACA RIBONUCLEOPROTEIN COMPLEX NON-CORE SUBUNIT NAF1"/>
    <property type="match status" value="1"/>
</dbReference>
<feature type="compositionally biased region" description="Pro residues" evidence="9">
    <location>
        <begin position="479"/>
        <end position="489"/>
    </location>
</feature>
<dbReference type="SUPFAM" id="SSF50447">
    <property type="entry name" value="Translation proteins"/>
    <property type="match status" value="1"/>
</dbReference>
<feature type="compositionally biased region" description="Polar residues" evidence="9">
    <location>
        <begin position="133"/>
        <end position="150"/>
    </location>
</feature>
<evidence type="ECO:0000256" key="4">
    <source>
        <dbReference type="ARBA" id="ARBA00022517"/>
    </source>
</evidence>
<feature type="compositionally biased region" description="Polar residues" evidence="9">
    <location>
        <begin position="400"/>
        <end position="420"/>
    </location>
</feature>
<name>A0A2S2QYR4_9HEMI</name>
<evidence type="ECO:0000256" key="2">
    <source>
        <dbReference type="ARBA" id="ARBA00009801"/>
    </source>
</evidence>
<keyword evidence="11" id="KW-1185">Reference proteome</keyword>
<reference evidence="12" key="2">
    <citation type="submission" date="2025-04" db="UniProtKB">
        <authorList>
            <consortium name="RefSeq"/>
        </authorList>
    </citation>
    <scope>IDENTIFICATION</scope>
    <source>
        <tissue evidence="12">Whole body</tissue>
    </source>
</reference>
<dbReference type="InterPro" id="IPR007504">
    <property type="entry name" value="H/ACA_rnp_Gar1/Naf1"/>
</dbReference>
<dbReference type="AlphaFoldDB" id="A0A2S2QYR4"/>
<dbReference type="GO" id="GO:0001522">
    <property type="term" value="P:pseudouridine synthesis"/>
    <property type="evidence" value="ECO:0007669"/>
    <property type="project" value="InterPro"/>
</dbReference>
<feature type="compositionally biased region" description="Low complexity" evidence="9">
    <location>
        <begin position="433"/>
        <end position="442"/>
    </location>
</feature>
<dbReference type="GeneID" id="112685239"/>
<feature type="region of interest" description="Disordered" evidence="9">
    <location>
        <begin position="175"/>
        <end position="197"/>
    </location>
</feature>
<feature type="region of interest" description="Disordered" evidence="9">
    <location>
        <begin position="133"/>
        <end position="157"/>
    </location>
</feature>
<proteinExistence type="inferred from homology"/>
<dbReference type="OrthoDB" id="21550at2759"/>
<feature type="compositionally biased region" description="Basic and acidic residues" evidence="9">
    <location>
        <begin position="54"/>
        <end position="73"/>
    </location>
</feature>
<evidence type="ECO:0000313" key="12">
    <source>
        <dbReference type="RefSeq" id="XP_025412856.1"/>
    </source>
</evidence>
<sequence length="518" mass="58122">MDDDDDRISDSSDDGNPGTIIVSGLFGIANEESITDDFGTSNSECSDDIIMEEVDNKEIIHEENNDNDAKKPDNVNSIALKEDLNEKKDEPMVSTEKSSFGSHILGSKSTNIDSESPTSFAVISESFEKSRQDISSNKSVISSETNNVQETELDSKSSVVVAKRNLPSTLSLISSNYQDSSSEDSSSEDSCVSNSDNEGSIISVPFVKEENVRTKGELDISDLPPIEDLKISVDEDKCQPIGCIKSIVDTLVIVEAFLNQPALDIDSVLFVDRGQRALGRVFDVFGPVNKPFYAVRFNNSDHIKKFDINIKEPVYCAPQTEYANFVMVSQLMKMKGSDASWRHNNEPPCEYLDYSDDEAEQQAKKIRKQKKLNAKLQGNITENGDKPPNPPNRNIKNKPSGSNAVENTPQRSTTKNSNWAQKPYNPRPPNPPNLNRGPRNFPTYAQQLSSMDYNHSYRQLQPYNPWYYDPMYAPRHSYPYPPPPPPPFMTPGYDYQLQRPPNSSNNPGRYPYPDHNFR</sequence>
<keyword evidence="7" id="KW-0694">RNA-binding</keyword>
<feature type="compositionally biased region" description="Polar residues" evidence="9">
    <location>
        <begin position="95"/>
        <end position="118"/>
    </location>
</feature>
<dbReference type="RefSeq" id="XP_025412856.1">
    <property type="nucleotide sequence ID" value="XM_025557071.1"/>
</dbReference>
<feature type="region of interest" description="Disordered" evidence="9">
    <location>
        <begin position="1"/>
        <end position="20"/>
    </location>
</feature>
<keyword evidence="4" id="KW-0690">Ribosome biogenesis</keyword>
<evidence type="ECO:0000256" key="1">
    <source>
        <dbReference type="ARBA" id="ARBA00004123"/>
    </source>
</evidence>
<feature type="compositionally biased region" description="Basic and acidic residues" evidence="9">
    <location>
        <begin position="80"/>
        <end position="91"/>
    </location>
</feature>
<keyword evidence="5" id="KW-0698">rRNA processing</keyword>
<keyword evidence="8" id="KW-0539">Nucleus</keyword>
<comment type="similarity">
    <text evidence="2">Belongs to the NAF1 family.</text>
</comment>
<evidence type="ECO:0000256" key="7">
    <source>
        <dbReference type="ARBA" id="ARBA00022884"/>
    </source>
</evidence>
<organism evidence="10">
    <name type="scientific">Sipha flava</name>
    <name type="common">yellow sugarcane aphid</name>
    <dbReference type="NCBI Taxonomy" id="143950"/>
    <lineage>
        <taxon>Eukaryota</taxon>
        <taxon>Metazoa</taxon>
        <taxon>Ecdysozoa</taxon>
        <taxon>Arthropoda</taxon>
        <taxon>Hexapoda</taxon>
        <taxon>Insecta</taxon>
        <taxon>Pterygota</taxon>
        <taxon>Neoptera</taxon>
        <taxon>Paraneoptera</taxon>
        <taxon>Hemiptera</taxon>
        <taxon>Sternorrhyncha</taxon>
        <taxon>Aphidomorpha</taxon>
        <taxon>Aphidoidea</taxon>
        <taxon>Aphididae</taxon>
        <taxon>Sipha</taxon>
    </lineage>
</organism>
<evidence type="ECO:0000256" key="8">
    <source>
        <dbReference type="ARBA" id="ARBA00023242"/>
    </source>
</evidence>
<dbReference type="GO" id="GO:0005732">
    <property type="term" value="C:sno(s)RNA-containing ribonucleoprotein complex"/>
    <property type="evidence" value="ECO:0007669"/>
    <property type="project" value="InterPro"/>
</dbReference>
<dbReference type="GO" id="GO:0006364">
    <property type="term" value="P:rRNA processing"/>
    <property type="evidence" value="ECO:0007669"/>
    <property type="project" value="UniProtKB-KW"/>
</dbReference>
<dbReference type="InterPro" id="IPR040309">
    <property type="entry name" value="Naf1"/>
</dbReference>
<dbReference type="PANTHER" id="PTHR31633">
    <property type="entry name" value="H/ACA RIBONUCLEOPROTEIN COMPLEX NON-CORE SUBUNIT NAF1"/>
    <property type="match status" value="1"/>
</dbReference>
<comment type="subcellular location">
    <subcellularLocation>
        <location evidence="1">Nucleus</location>
    </subcellularLocation>
</comment>
<dbReference type="FunFam" id="2.40.10.230:FF:000002">
    <property type="entry name" value="H/ACA ribonucleoprotein complex non-core subunit NAF1"/>
    <property type="match status" value="1"/>
</dbReference>